<keyword evidence="2" id="KW-1185">Reference proteome</keyword>
<proteinExistence type="predicted"/>
<gene>
    <name evidence="1" type="ORF">OWV82_020712</name>
</gene>
<comment type="caution">
    <text evidence="1">The sequence shown here is derived from an EMBL/GenBank/DDBJ whole genome shotgun (WGS) entry which is preliminary data.</text>
</comment>
<organism evidence="1 2">
    <name type="scientific">Melia azedarach</name>
    <name type="common">Chinaberry tree</name>
    <dbReference type="NCBI Taxonomy" id="155640"/>
    <lineage>
        <taxon>Eukaryota</taxon>
        <taxon>Viridiplantae</taxon>
        <taxon>Streptophyta</taxon>
        <taxon>Embryophyta</taxon>
        <taxon>Tracheophyta</taxon>
        <taxon>Spermatophyta</taxon>
        <taxon>Magnoliopsida</taxon>
        <taxon>eudicotyledons</taxon>
        <taxon>Gunneridae</taxon>
        <taxon>Pentapetalae</taxon>
        <taxon>rosids</taxon>
        <taxon>malvids</taxon>
        <taxon>Sapindales</taxon>
        <taxon>Meliaceae</taxon>
        <taxon>Melia</taxon>
    </lineage>
</organism>
<accession>A0ACC1X779</accession>
<protein>
    <submittedName>
        <fullName evidence="1">Cinnamoyl-CoA reductase-like</fullName>
    </submittedName>
</protein>
<evidence type="ECO:0000313" key="2">
    <source>
        <dbReference type="Proteomes" id="UP001164539"/>
    </source>
</evidence>
<sequence length="358" mass="39768">MEEVMAASKPLVLTLDAAAINENQKKKNFINWKDFVVGSGLRAREKKLVCVTAGNSYLGSHLLKQLLAHSYLVRVIIQHQVNLEDMRELVSDEEMNKLESVVVAKMADLDSLGDAFSGCYAVFHTSSFIDPHGVSGYSEQMVFLETEAARNVIGACGRASVKKCIFTSSLLASIWNGNMIDRVIDESCWSNEQFCIENKLWLALGKTAAEKLAWKMSKELNVKLVTVCPGLLMAPSFPNAHTETSFPYLKGGKAMLQQGLLATADVKNVAKAHVHLYEAMNSGACGRYFCFDRVIQSLEEAIELENALKRPGFLTRERQEDVTEQTDEIVNSKLSNSRLSRLLSQPSQLLSCKHMLIL</sequence>
<reference evidence="1 2" key="1">
    <citation type="journal article" date="2023" name="Science">
        <title>Complex scaffold remodeling in plant triterpene biosynthesis.</title>
        <authorList>
            <person name="De La Pena R."/>
            <person name="Hodgson H."/>
            <person name="Liu J.C."/>
            <person name="Stephenson M.J."/>
            <person name="Martin A.C."/>
            <person name="Owen C."/>
            <person name="Harkess A."/>
            <person name="Leebens-Mack J."/>
            <person name="Jimenez L.E."/>
            <person name="Osbourn A."/>
            <person name="Sattely E.S."/>
        </authorList>
    </citation>
    <scope>NUCLEOTIDE SEQUENCE [LARGE SCALE GENOMIC DNA]</scope>
    <source>
        <strain evidence="2">cv. JPN11</strain>
        <tissue evidence="1">Leaf</tissue>
    </source>
</reference>
<evidence type="ECO:0000313" key="1">
    <source>
        <dbReference type="EMBL" id="KAJ4707154.1"/>
    </source>
</evidence>
<name>A0ACC1X779_MELAZ</name>
<dbReference type="EMBL" id="CM051404">
    <property type="protein sequence ID" value="KAJ4707154.1"/>
    <property type="molecule type" value="Genomic_DNA"/>
</dbReference>
<dbReference type="Proteomes" id="UP001164539">
    <property type="component" value="Chromosome 11"/>
</dbReference>